<sequence length="60" mass="7037">MKIITKAADRLLSRLVPAGEAHAAPCERQRYRCLNGRYYRCWWDDCQNIWLDCTFIANGC</sequence>
<protein>
    <submittedName>
        <fullName evidence="1">Uncharacterized protein</fullName>
    </submittedName>
</protein>
<evidence type="ECO:0000313" key="1">
    <source>
        <dbReference type="EMBL" id="MBB6034430.1"/>
    </source>
</evidence>
<dbReference type="RefSeq" id="WP_184787286.1">
    <property type="nucleotide sequence ID" value="NZ_BONT01000045.1"/>
</dbReference>
<proteinExistence type="predicted"/>
<evidence type="ECO:0000313" key="2">
    <source>
        <dbReference type="Proteomes" id="UP000548476"/>
    </source>
</evidence>
<organism evidence="1 2">
    <name type="scientific">Phytomonospora endophytica</name>
    <dbReference type="NCBI Taxonomy" id="714109"/>
    <lineage>
        <taxon>Bacteria</taxon>
        <taxon>Bacillati</taxon>
        <taxon>Actinomycetota</taxon>
        <taxon>Actinomycetes</taxon>
        <taxon>Micromonosporales</taxon>
        <taxon>Micromonosporaceae</taxon>
        <taxon>Phytomonospora</taxon>
    </lineage>
</organism>
<dbReference type="Proteomes" id="UP000548476">
    <property type="component" value="Unassembled WGS sequence"/>
</dbReference>
<reference evidence="1 2" key="1">
    <citation type="submission" date="2020-08" db="EMBL/GenBank/DDBJ databases">
        <title>Genomic Encyclopedia of Type Strains, Phase IV (KMG-IV): sequencing the most valuable type-strain genomes for metagenomic binning, comparative biology and taxonomic classification.</title>
        <authorList>
            <person name="Goeker M."/>
        </authorList>
    </citation>
    <scope>NUCLEOTIDE SEQUENCE [LARGE SCALE GENOMIC DNA]</scope>
    <source>
        <strain evidence="1 2">YIM 65646</strain>
    </source>
</reference>
<keyword evidence="2" id="KW-1185">Reference proteome</keyword>
<accession>A0A841FR43</accession>
<gene>
    <name evidence="1" type="ORF">HNR73_002280</name>
</gene>
<comment type="caution">
    <text evidence="1">The sequence shown here is derived from an EMBL/GenBank/DDBJ whole genome shotgun (WGS) entry which is preliminary data.</text>
</comment>
<dbReference type="EMBL" id="JACHGT010000004">
    <property type="protein sequence ID" value="MBB6034430.1"/>
    <property type="molecule type" value="Genomic_DNA"/>
</dbReference>
<dbReference type="AlphaFoldDB" id="A0A841FR43"/>
<name>A0A841FR43_9ACTN</name>